<organism evidence="3 4">
    <name type="scientific">Rhododendron griersonianum</name>
    <dbReference type="NCBI Taxonomy" id="479676"/>
    <lineage>
        <taxon>Eukaryota</taxon>
        <taxon>Viridiplantae</taxon>
        <taxon>Streptophyta</taxon>
        <taxon>Embryophyta</taxon>
        <taxon>Tracheophyta</taxon>
        <taxon>Spermatophyta</taxon>
        <taxon>Magnoliopsida</taxon>
        <taxon>eudicotyledons</taxon>
        <taxon>Gunneridae</taxon>
        <taxon>Pentapetalae</taxon>
        <taxon>asterids</taxon>
        <taxon>Ericales</taxon>
        <taxon>Ericaceae</taxon>
        <taxon>Ericoideae</taxon>
        <taxon>Rhodoreae</taxon>
        <taxon>Rhododendron</taxon>
    </lineage>
</organism>
<dbReference type="InterPro" id="IPR032076">
    <property type="entry name" value="TTC5_OB"/>
</dbReference>
<dbReference type="Gene3D" id="1.25.40.10">
    <property type="entry name" value="Tetratricopeptide repeat domain"/>
    <property type="match status" value="2"/>
</dbReference>
<evidence type="ECO:0000313" key="3">
    <source>
        <dbReference type="EMBL" id="KAG5532288.1"/>
    </source>
</evidence>
<dbReference type="PROSITE" id="PS50005">
    <property type="entry name" value="TPR"/>
    <property type="match status" value="1"/>
</dbReference>
<dbReference type="PANTHER" id="PTHR26312">
    <property type="entry name" value="TETRATRICOPEPTIDE REPEAT PROTEIN 5"/>
    <property type="match status" value="1"/>
</dbReference>
<protein>
    <recommendedName>
        <fullName evidence="2">Tetratricopeptide repeat protein 5 OB fold domain-containing protein</fullName>
    </recommendedName>
</protein>
<evidence type="ECO:0000256" key="1">
    <source>
        <dbReference type="PROSITE-ProRule" id="PRU00339"/>
    </source>
</evidence>
<dbReference type="InterPro" id="IPR038645">
    <property type="entry name" value="TTC5_OB_sf"/>
</dbReference>
<dbReference type="Pfam" id="PF16669">
    <property type="entry name" value="TTC5_OB"/>
    <property type="match status" value="1"/>
</dbReference>
<keyword evidence="4" id="KW-1185">Reference proteome</keyword>
<dbReference type="InterPro" id="IPR019734">
    <property type="entry name" value="TPR_rpt"/>
</dbReference>
<sequence length="472" mass="52865">MSNQSQGEVDAANVMASAMKAAEDLYNIRETYFPSNPDDKISRLQAHSDLALNLLDSIPSEQRKLPMQRATYEYLRGKILDVFPEYRKEAEDHLSKAVKLSPSLADAWLCLGNCIWKKGDLPSAKNCFTLALSKGPNKKILSQLSMLERRMAQGAENQADIVEESIKHAKEAIMLDVKDGNSWYNLGNACLTCFFVTGAWDHSKLLQSLKAYQNAVCARSNKFLMNPLVTWLSVYVYACVLDTSSLRVLFHSLPIRMSMISLCYQNPFIQVNKYLENYERALSGFEAAASRDPGLNSTEEVRKIVNLLDKLESLLRGQTKAKRLNSLASSLAAVNLNPSYRKATVGILSDGLNKKVAIIGKVLFFVKHENVAPLYYLVCDTDQSCYVLSVYGIRDEACDIEIKDPLQIKEGDQLTLLEPNYRDVDFSWNGKVCAAYRFNSVRVDFLEQVIVNGKAISSTQAVRTAILAQHKP</sequence>
<comment type="caution">
    <text evidence="3">The sequence shown here is derived from an EMBL/GenBank/DDBJ whole genome shotgun (WGS) entry which is preliminary data.</text>
</comment>
<reference evidence="3" key="1">
    <citation type="submission" date="2020-08" db="EMBL/GenBank/DDBJ databases">
        <title>Plant Genome Project.</title>
        <authorList>
            <person name="Zhang R.-G."/>
        </authorList>
    </citation>
    <scope>NUCLEOTIDE SEQUENCE</scope>
    <source>
        <strain evidence="3">WSP0</strain>
        <tissue evidence="3">Leaf</tissue>
    </source>
</reference>
<dbReference type="PANTHER" id="PTHR26312:SF194">
    <property type="entry name" value="OS01G0506200 PROTEIN"/>
    <property type="match status" value="1"/>
</dbReference>
<gene>
    <name evidence="3" type="ORF">RHGRI_026801</name>
</gene>
<evidence type="ECO:0000259" key="2">
    <source>
        <dbReference type="Pfam" id="PF16669"/>
    </source>
</evidence>
<accession>A0AAV6IXN6</accession>
<name>A0AAV6IXN6_9ERIC</name>
<dbReference type="EMBL" id="JACTNZ010000009">
    <property type="protein sequence ID" value="KAG5532288.1"/>
    <property type="molecule type" value="Genomic_DNA"/>
</dbReference>
<dbReference type="SUPFAM" id="SSF48452">
    <property type="entry name" value="TPR-like"/>
    <property type="match status" value="1"/>
</dbReference>
<feature type="repeat" description="TPR" evidence="1">
    <location>
        <begin position="105"/>
        <end position="138"/>
    </location>
</feature>
<dbReference type="Proteomes" id="UP000823749">
    <property type="component" value="Chromosome 9"/>
</dbReference>
<dbReference type="Gene3D" id="2.40.50.550">
    <property type="match status" value="1"/>
</dbReference>
<keyword evidence="1" id="KW-0802">TPR repeat</keyword>
<dbReference type="AlphaFoldDB" id="A0AAV6IXN6"/>
<feature type="domain" description="Tetratricopeptide repeat protein 5 OB fold" evidence="2">
    <location>
        <begin position="340"/>
        <end position="464"/>
    </location>
</feature>
<evidence type="ECO:0000313" key="4">
    <source>
        <dbReference type="Proteomes" id="UP000823749"/>
    </source>
</evidence>
<dbReference type="InterPro" id="IPR011990">
    <property type="entry name" value="TPR-like_helical_dom_sf"/>
</dbReference>
<proteinExistence type="predicted"/>